<name>A0A5J5WY09_GOSBA</name>
<dbReference type="AlphaFoldDB" id="A0A5J5WY09"/>
<evidence type="ECO:0000256" key="1">
    <source>
        <dbReference type="SAM" id="MobiDB-lite"/>
    </source>
</evidence>
<dbReference type="Proteomes" id="UP000327439">
    <property type="component" value="Chromosome A01"/>
</dbReference>
<protein>
    <submittedName>
        <fullName evidence="2">Uncharacterized protein</fullName>
    </submittedName>
</protein>
<organism evidence="2 3">
    <name type="scientific">Gossypium barbadense</name>
    <name type="common">Sea Island cotton</name>
    <name type="synonym">Hibiscus barbadensis</name>
    <dbReference type="NCBI Taxonomy" id="3634"/>
    <lineage>
        <taxon>Eukaryota</taxon>
        <taxon>Viridiplantae</taxon>
        <taxon>Streptophyta</taxon>
        <taxon>Embryophyta</taxon>
        <taxon>Tracheophyta</taxon>
        <taxon>Spermatophyta</taxon>
        <taxon>Magnoliopsida</taxon>
        <taxon>eudicotyledons</taxon>
        <taxon>Gunneridae</taxon>
        <taxon>Pentapetalae</taxon>
        <taxon>rosids</taxon>
        <taxon>malvids</taxon>
        <taxon>Malvales</taxon>
        <taxon>Malvaceae</taxon>
        <taxon>Malvoideae</taxon>
        <taxon>Gossypium</taxon>
    </lineage>
</organism>
<feature type="region of interest" description="Disordered" evidence="1">
    <location>
        <begin position="1"/>
        <end position="20"/>
    </location>
</feature>
<keyword evidence="3" id="KW-1185">Reference proteome</keyword>
<gene>
    <name evidence="2" type="ORF">ES319_A01G151100v1</name>
</gene>
<evidence type="ECO:0000313" key="3">
    <source>
        <dbReference type="Proteomes" id="UP000327439"/>
    </source>
</evidence>
<dbReference type="EMBL" id="CM018202">
    <property type="protein sequence ID" value="KAB2097144.1"/>
    <property type="molecule type" value="Genomic_DNA"/>
</dbReference>
<accession>A0A5J5WY09</accession>
<evidence type="ECO:0000313" key="2">
    <source>
        <dbReference type="EMBL" id="KAB2097144.1"/>
    </source>
</evidence>
<sequence>MSWRSSNIPQQLKLSHGATLQASTRQESSFHVFGLSS</sequence>
<reference evidence="3" key="1">
    <citation type="journal article" date="2020" name="Nat. Genet.">
        <title>Genomic diversifications of five Gossypium allopolyploid species and their impact on cotton improvement.</title>
        <authorList>
            <person name="Chen Z.J."/>
            <person name="Sreedasyam A."/>
            <person name="Ando A."/>
            <person name="Song Q."/>
            <person name="De Santiago L.M."/>
            <person name="Hulse-Kemp A.M."/>
            <person name="Ding M."/>
            <person name="Ye W."/>
            <person name="Kirkbride R.C."/>
            <person name="Jenkins J."/>
            <person name="Plott C."/>
            <person name="Lovell J."/>
            <person name="Lin Y.M."/>
            <person name="Vaughn R."/>
            <person name="Liu B."/>
            <person name="Simpson S."/>
            <person name="Scheffler B.E."/>
            <person name="Wen L."/>
            <person name="Saski C.A."/>
            <person name="Grover C.E."/>
            <person name="Hu G."/>
            <person name="Conover J.L."/>
            <person name="Carlson J.W."/>
            <person name="Shu S."/>
            <person name="Boston L.B."/>
            <person name="Williams M."/>
            <person name="Peterson D.G."/>
            <person name="McGee K."/>
            <person name="Jones D.C."/>
            <person name="Wendel J.F."/>
            <person name="Stelly D.M."/>
            <person name="Grimwood J."/>
            <person name="Schmutz J."/>
        </authorList>
    </citation>
    <scope>NUCLEOTIDE SEQUENCE [LARGE SCALE GENOMIC DNA]</scope>
    <source>
        <strain evidence="3">cv. 3-79</strain>
    </source>
</reference>
<proteinExistence type="predicted"/>